<comment type="caution">
    <text evidence="2">The sequence shown here is derived from an EMBL/GenBank/DDBJ whole genome shotgun (WGS) entry which is preliminary data.</text>
</comment>
<evidence type="ECO:0000256" key="1">
    <source>
        <dbReference type="SAM" id="MobiDB-lite"/>
    </source>
</evidence>
<gene>
    <name evidence="2" type="ORF">PSTG_12422</name>
</gene>
<feature type="compositionally biased region" description="Acidic residues" evidence="1">
    <location>
        <begin position="43"/>
        <end position="54"/>
    </location>
</feature>
<sequence length="54" mass="5882">MTQLENPQQTKEPEVNHGQLGQDVDDLEEVVEEEGSGLGPSTIDEDDDDLIICG</sequence>
<feature type="compositionally biased region" description="Polar residues" evidence="1">
    <location>
        <begin position="1"/>
        <end position="10"/>
    </location>
</feature>
<organism evidence="2 3">
    <name type="scientific">Puccinia striiformis f. sp. tritici PST-78</name>
    <dbReference type="NCBI Taxonomy" id="1165861"/>
    <lineage>
        <taxon>Eukaryota</taxon>
        <taxon>Fungi</taxon>
        <taxon>Dikarya</taxon>
        <taxon>Basidiomycota</taxon>
        <taxon>Pucciniomycotina</taxon>
        <taxon>Pucciniomycetes</taxon>
        <taxon>Pucciniales</taxon>
        <taxon>Pucciniaceae</taxon>
        <taxon>Puccinia</taxon>
    </lineage>
</organism>
<dbReference type="AlphaFoldDB" id="A0A0L0V4G6"/>
<proteinExistence type="predicted"/>
<accession>A0A0L0V4G6</accession>
<feature type="compositionally biased region" description="Acidic residues" evidence="1">
    <location>
        <begin position="23"/>
        <end position="35"/>
    </location>
</feature>
<keyword evidence="3" id="KW-1185">Reference proteome</keyword>
<dbReference type="EMBL" id="AJIL01000121">
    <property type="protein sequence ID" value="KNE94195.1"/>
    <property type="molecule type" value="Genomic_DNA"/>
</dbReference>
<evidence type="ECO:0000313" key="2">
    <source>
        <dbReference type="EMBL" id="KNE94195.1"/>
    </source>
</evidence>
<name>A0A0L0V4G6_9BASI</name>
<dbReference type="Proteomes" id="UP000054564">
    <property type="component" value="Unassembled WGS sequence"/>
</dbReference>
<protein>
    <submittedName>
        <fullName evidence="2">Uncharacterized protein</fullName>
    </submittedName>
</protein>
<evidence type="ECO:0000313" key="3">
    <source>
        <dbReference type="Proteomes" id="UP000054564"/>
    </source>
</evidence>
<reference evidence="3" key="1">
    <citation type="submission" date="2014-03" db="EMBL/GenBank/DDBJ databases">
        <title>The Genome Sequence of Puccinia striiformis f. sp. tritici PST-78.</title>
        <authorList>
            <consortium name="The Broad Institute Genome Sequencing Platform"/>
            <person name="Cuomo C."/>
            <person name="Hulbert S."/>
            <person name="Chen X."/>
            <person name="Walker B."/>
            <person name="Young S.K."/>
            <person name="Zeng Q."/>
            <person name="Gargeya S."/>
            <person name="Fitzgerald M."/>
            <person name="Haas B."/>
            <person name="Abouelleil A."/>
            <person name="Alvarado L."/>
            <person name="Arachchi H.M."/>
            <person name="Berlin A.M."/>
            <person name="Chapman S.B."/>
            <person name="Goldberg J."/>
            <person name="Griggs A."/>
            <person name="Gujja S."/>
            <person name="Hansen M."/>
            <person name="Howarth C."/>
            <person name="Imamovic A."/>
            <person name="Larimer J."/>
            <person name="McCowan C."/>
            <person name="Montmayeur A."/>
            <person name="Murphy C."/>
            <person name="Neiman D."/>
            <person name="Pearson M."/>
            <person name="Priest M."/>
            <person name="Roberts A."/>
            <person name="Saif S."/>
            <person name="Shea T."/>
            <person name="Sisk P."/>
            <person name="Sykes S."/>
            <person name="Wortman J."/>
            <person name="Nusbaum C."/>
            <person name="Birren B."/>
        </authorList>
    </citation>
    <scope>NUCLEOTIDE SEQUENCE [LARGE SCALE GENOMIC DNA]</scope>
    <source>
        <strain evidence="3">race PST-78</strain>
    </source>
</reference>
<feature type="region of interest" description="Disordered" evidence="1">
    <location>
        <begin position="1"/>
        <end position="54"/>
    </location>
</feature>